<accession>A0A256LEN8</accession>
<dbReference type="EMBL" id="NGNX01000022">
    <property type="protein sequence ID" value="OYR91536.1"/>
    <property type="molecule type" value="Genomic_DNA"/>
</dbReference>
<evidence type="ECO:0000256" key="1">
    <source>
        <dbReference type="SAM" id="MobiDB-lite"/>
    </source>
</evidence>
<dbReference type="AlphaFoldDB" id="A0A256LEN8"/>
<reference evidence="3 4" key="1">
    <citation type="submission" date="2017-04" db="EMBL/GenBank/DDBJ databases">
        <authorList>
            <person name="Afonso C.L."/>
            <person name="Miller P.J."/>
            <person name="Scott M.A."/>
            <person name="Spackman E."/>
            <person name="Goraichik I."/>
            <person name="Dimitrov K.M."/>
            <person name="Suarez D.L."/>
            <person name="Swayne D.E."/>
        </authorList>
    </citation>
    <scope>NUCLEOTIDE SEQUENCE [LARGE SCALE GENOMIC DNA]</scope>
    <source>
        <strain evidence="3 4">609q</strain>
    </source>
</reference>
<evidence type="ECO:0000313" key="2">
    <source>
        <dbReference type="EMBL" id="OYR88063.1"/>
    </source>
</evidence>
<dbReference type="Proteomes" id="UP000215828">
    <property type="component" value="Unassembled WGS sequence"/>
</dbReference>
<name>A0A256LEN8_9LACO</name>
<gene>
    <name evidence="2" type="ORF">CBF53_06030</name>
    <name evidence="3" type="ORF">CBF70_06720</name>
</gene>
<feature type="region of interest" description="Disordered" evidence="1">
    <location>
        <begin position="39"/>
        <end position="64"/>
    </location>
</feature>
<keyword evidence="5" id="KW-1185">Reference proteome</keyword>
<reference evidence="4 5" key="3">
    <citation type="submission" date="2017-09" db="EMBL/GenBank/DDBJ databases">
        <title>Tripartite evolution among Lactobacillus johnsonii, Lactobacillus taiwanensis, Lactobacillus reuteri and their rodent host.</title>
        <authorList>
            <person name="Wang T."/>
            <person name="Knowles S."/>
            <person name="Cheng C."/>
        </authorList>
    </citation>
    <scope>NUCLEOTIDE SEQUENCE [LARGE SCALE GENOMIC DNA]</scope>
    <source>
        <strain evidence="3 4">609q</strain>
        <strain evidence="2 5">609u</strain>
    </source>
</reference>
<sequence>MKKFFKVIGIGTAICTAVGVAVVVTKKIIDKVNNNDDVVEDEDPEFVDEETAENSEKSDTTKTE</sequence>
<feature type="compositionally biased region" description="Acidic residues" evidence="1">
    <location>
        <begin position="39"/>
        <end position="53"/>
    </location>
</feature>
<proteinExistence type="predicted"/>
<dbReference type="Proteomes" id="UP000216316">
    <property type="component" value="Unassembled WGS sequence"/>
</dbReference>
<dbReference type="RefSeq" id="WP_057718862.1">
    <property type="nucleotide sequence ID" value="NZ_CAJUTI010000001.1"/>
</dbReference>
<organism evidence="3 4">
    <name type="scientific">Lactobacillus taiwanensis</name>
    <dbReference type="NCBI Taxonomy" id="508451"/>
    <lineage>
        <taxon>Bacteria</taxon>
        <taxon>Bacillati</taxon>
        <taxon>Bacillota</taxon>
        <taxon>Bacilli</taxon>
        <taxon>Lactobacillales</taxon>
        <taxon>Lactobacillaceae</taxon>
        <taxon>Lactobacillus</taxon>
    </lineage>
</organism>
<comment type="caution">
    <text evidence="3">The sequence shown here is derived from an EMBL/GenBank/DDBJ whole genome shotgun (WGS) entry which is preliminary data.</text>
</comment>
<evidence type="ECO:0000313" key="5">
    <source>
        <dbReference type="Proteomes" id="UP000216316"/>
    </source>
</evidence>
<feature type="compositionally biased region" description="Basic and acidic residues" evidence="1">
    <location>
        <begin position="54"/>
        <end position="64"/>
    </location>
</feature>
<evidence type="ECO:0000313" key="4">
    <source>
        <dbReference type="Proteomes" id="UP000215828"/>
    </source>
</evidence>
<protein>
    <submittedName>
        <fullName evidence="3">Uncharacterized protein</fullName>
    </submittedName>
</protein>
<reference evidence="2 5" key="2">
    <citation type="submission" date="2017-05" db="EMBL/GenBank/DDBJ databases">
        <authorList>
            <person name="Lin X.B."/>
            <person name="Stothard P."/>
            <person name="Tasseva G."/>
            <person name="Walter J."/>
        </authorList>
    </citation>
    <scope>NUCLEOTIDE SEQUENCE [LARGE SCALE GENOMIC DNA]</scope>
    <source>
        <strain evidence="2 5">609u</strain>
    </source>
</reference>
<dbReference type="EMBL" id="NGNV01000022">
    <property type="protein sequence ID" value="OYR88063.1"/>
    <property type="molecule type" value="Genomic_DNA"/>
</dbReference>
<evidence type="ECO:0000313" key="3">
    <source>
        <dbReference type="EMBL" id="OYR91536.1"/>
    </source>
</evidence>